<dbReference type="UniPathway" id="UPA00115">
    <property type="reaction ID" value="UER00408"/>
</dbReference>
<feature type="binding site" evidence="6">
    <location>
        <begin position="87"/>
        <end position="88"/>
    </location>
    <ligand>
        <name>NADP(+)</name>
        <dbReference type="ChEBI" id="CHEBI:58349"/>
    </ligand>
</feature>
<evidence type="ECO:0000259" key="7">
    <source>
        <dbReference type="Pfam" id="PF00479"/>
    </source>
</evidence>
<comment type="function">
    <text evidence="6">Catalyzes the oxidation of glucose 6-phosphate to 6-phosphogluconolactone.</text>
</comment>
<dbReference type="InterPro" id="IPR022674">
    <property type="entry name" value="G6P_DH_NAD-bd"/>
</dbReference>
<feature type="binding site" evidence="6">
    <location>
        <position position="184"/>
    </location>
    <ligand>
        <name>substrate</name>
    </ligand>
</feature>
<feature type="binding site" evidence="6">
    <location>
        <begin position="10"/>
        <end position="17"/>
    </location>
    <ligand>
        <name>NADP(+)</name>
        <dbReference type="ChEBI" id="CHEBI:58349"/>
    </ligand>
</feature>
<evidence type="ECO:0000256" key="4">
    <source>
        <dbReference type="ARBA" id="ARBA00023002"/>
    </source>
</evidence>
<dbReference type="NCBIfam" id="TIGR00871">
    <property type="entry name" value="zwf"/>
    <property type="match status" value="1"/>
</dbReference>
<name>A0A494YCE4_9BACL</name>
<protein>
    <recommendedName>
        <fullName evidence="6">Glucose-6-phosphate 1-dehydrogenase</fullName>
        <shortName evidence="6">G6PD</shortName>
        <ecNumber evidence="6">1.1.1.49</ecNumber>
    </recommendedName>
</protein>
<feature type="binding site" evidence="6">
    <location>
        <position position="347"/>
    </location>
    <ligand>
        <name>substrate</name>
    </ligand>
</feature>
<feature type="domain" description="Glucose-6-phosphate dehydrogenase NAD-binding" evidence="7">
    <location>
        <begin position="7"/>
        <end position="188"/>
    </location>
</feature>
<proteinExistence type="inferred from homology"/>
<evidence type="ECO:0000313" key="10">
    <source>
        <dbReference type="Proteomes" id="UP000282076"/>
    </source>
</evidence>
<keyword evidence="10" id="KW-1185">Reference proteome</keyword>
<accession>A0A494YCE4</accession>
<evidence type="ECO:0000256" key="1">
    <source>
        <dbReference type="ARBA" id="ARBA00004937"/>
    </source>
</evidence>
<comment type="similarity">
    <text evidence="6">Belongs to the glucose-6-phosphate dehydrogenase family.</text>
</comment>
<dbReference type="EC" id="1.1.1.49" evidence="6"/>
<dbReference type="RefSeq" id="WP_120974341.1">
    <property type="nucleotide sequence ID" value="NZ_RBZM01000001.1"/>
</dbReference>
<dbReference type="Pfam" id="PF00479">
    <property type="entry name" value="G6PD_N"/>
    <property type="match status" value="1"/>
</dbReference>
<evidence type="ECO:0000256" key="2">
    <source>
        <dbReference type="ARBA" id="ARBA00022526"/>
    </source>
</evidence>
<dbReference type="SUPFAM" id="SSF51735">
    <property type="entry name" value="NAD(P)-binding Rossmann-fold domains"/>
    <property type="match status" value="1"/>
</dbReference>
<organism evidence="9 10">
    <name type="scientific">Cohnella endophytica</name>
    <dbReference type="NCBI Taxonomy" id="2419778"/>
    <lineage>
        <taxon>Bacteria</taxon>
        <taxon>Bacillati</taxon>
        <taxon>Bacillota</taxon>
        <taxon>Bacilli</taxon>
        <taxon>Bacillales</taxon>
        <taxon>Paenibacillaceae</taxon>
        <taxon>Cohnella</taxon>
    </lineage>
</organism>
<dbReference type="GO" id="GO:0009051">
    <property type="term" value="P:pentose-phosphate shunt, oxidative branch"/>
    <property type="evidence" value="ECO:0007669"/>
    <property type="project" value="TreeGrafter"/>
</dbReference>
<dbReference type="OrthoDB" id="9802739at2"/>
<dbReference type="GO" id="GO:0006006">
    <property type="term" value="P:glucose metabolic process"/>
    <property type="evidence" value="ECO:0007669"/>
    <property type="project" value="UniProtKB-KW"/>
</dbReference>
<dbReference type="PANTHER" id="PTHR23429:SF0">
    <property type="entry name" value="GLUCOSE-6-PHOSPHATE 1-DEHYDROGENASE"/>
    <property type="match status" value="1"/>
</dbReference>
<dbReference type="InterPro" id="IPR036291">
    <property type="entry name" value="NAD(P)-bd_dom_sf"/>
</dbReference>
<dbReference type="EMBL" id="RBZM01000001">
    <property type="protein sequence ID" value="RKP58336.1"/>
    <property type="molecule type" value="Genomic_DNA"/>
</dbReference>
<dbReference type="InterPro" id="IPR001282">
    <property type="entry name" value="G6P_DH"/>
</dbReference>
<dbReference type="PANTHER" id="PTHR23429">
    <property type="entry name" value="GLUCOSE-6-PHOSPHATE 1-DEHYDROGENASE G6PD"/>
    <property type="match status" value="1"/>
</dbReference>
<dbReference type="GO" id="GO:0005829">
    <property type="term" value="C:cytosol"/>
    <property type="evidence" value="ECO:0007669"/>
    <property type="project" value="TreeGrafter"/>
</dbReference>
<dbReference type="Gene3D" id="3.40.50.720">
    <property type="entry name" value="NAD(P)-binding Rossmann-like Domain"/>
    <property type="match status" value="1"/>
</dbReference>
<gene>
    <name evidence="6" type="primary">zwf</name>
    <name evidence="9" type="ORF">D7Z26_01390</name>
</gene>
<keyword evidence="3 6" id="KW-0521">NADP</keyword>
<dbReference type="InterPro" id="IPR022675">
    <property type="entry name" value="G6P_DH_C"/>
</dbReference>
<feature type="binding site" evidence="6">
    <location>
        <position position="44"/>
    </location>
    <ligand>
        <name>NADP(+)</name>
        <dbReference type="ChEBI" id="CHEBI:58349"/>
    </ligand>
</feature>
<evidence type="ECO:0000256" key="6">
    <source>
        <dbReference type="HAMAP-Rule" id="MF_00966"/>
    </source>
</evidence>
<dbReference type="SUPFAM" id="SSF55347">
    <property type="entry name" value="Glyceraldehyde-3-phosphate dehydrogenase-like, C-terminal domain"/>
    <property type="match status" value="1"/>
</dbReference>
<dbReference type="HAMAP" id="MF_00966">
    <property type="entry name" value="G6PD"/>
    <property type="match status" value="1"/>
</dbReference>
<comment type="catalytic activity">
    <reaction evidence="6">
        <text>D-glucose 6-phosphate + NADP(+) = 6-phospho-D-glucono-1,5-lactone + NADPH + H(+)</text>
        <dbReference type="Rhea" id="RHEA:15841"/>
        <dbReference type="ChEBI" id="CHEBI:15378"/>
        <dbReference type="ChEBI" id="CHEBI:57783"/>
        <dbReference type="ChEBI" id="CHEBI:57955"/>
        <dbReference type="ChEBI" id="CHEBI:58349"/>
        <dbReference type="ChEBI" id="CHEBI:61548"/>
        <dbReference type="EC" id="1.1.1.49"/>
    </reaction>
</comment>
<keyword evidence="5 6" id="KW-0119">Carbohydrate metabolism</keyword>
<dbReference type="PIRSF" id="PIRSF000110">
    <property type="entry name" value="G6PD"/>
    <property type="match status" value="1"/>
</dbReference>
<dbReference type="Proteomes" id="UP000282076">
    <property type="component" value="Unassembled WGS sequence"/>
</dbReference>
<evidence type="ECO:0000256" key="3">
    <source>
        <dbReference type="ARBA" id="ARBA00022857"/>
    </source>
</evidence>
<keyword evidence="4 6" id="KW-0560">Oxidoreductase</keyword>
<dbReference type="AlphaFoldDB" id="A0A494YCE4"/>
<keyword evidence="2 6" id="KW-0313">Glucose metabolism</keyword>
<feature type="binding site" evidence="6">
    <location>
        <position position="237"/>
    </location>
    <ligand>
        <name>substrate</name>
    </ligand>
</feature>
<feature type="domain" description="Glucose-6-phosphate dehydrogenase C-terminal" evidence="8">
    <location>
        <begin position="193"/>
        <end position="485"/>
    </location>
</feature>
<dbReference type="Gene3D" id="3.30.360.10">
    <property type="entry name" value="Dihydrodipicolinate Reductase, domain 2"/>
    <property type="match status" value="1"/>
</dbReference>
<feature type="binding site" evidence="6">
    <location>
        <position position="218"/>
    </location>
    <ligand>
        <name>substrate</name>
    </ligand>
</feature>
<feature type="active site" description="Proton acceptor" evidence="6">
    <location>
        <position position="242"/>
    </location>
</feature>
<reference evidence="9 10" key="1">
    <citation type="submission" date="2018-10" db="EMBL/GenBank/DDBJ databases">
        <title>Cohnella sp. M2MS4P-1, whole genome shotgun sequence.</title>
        <authorList>
            <person name="Tuo L."/>
        </authorList>
    </citation>
    <scope>NUCLEOTIDE SEQUENCE [LARGE SCALE GENOMIC DNA]</scope>
    <source>
        <strain evidence="9 10">M2MS4P-1</strain>
    </source>
</reference>
<sequence length="508" mass="57771">MEPTTIVLFGATGDLAKRKIYPALYNLFIDGKLPKEFSLVGLGRREWTDESFQANVEKSLHQFSRREANDAGLVKEFLRAFRYSVLDIGRQEDYLKLLQLVESRENELQMQPNRLFYLSVGPEYFEPIAANIKESGLGSANGWKRLVIEKPFGHDLSSARDLNRNLSKSFEEHEVFRIDHYLGKPMVQRMESLQQANPVIQALWTNRYIANVQITANESVGVEERAGYYDHVGAIRDMFQNHMLQLLMMAAIHLPNDSTSEEVRFKKKKVMEALELVQKEDVIANVIRGQYAEGSMQGNPVVGYKSEPGIAPDSMNDTFIAAKLQIDNNNWRGVPFYIRTGKRMKDKSTRIVVEFKEPLKQASTKSEDGTEPNLLVIEIGPNEGITLQLNAKDPEHKGSFKPVHIDLQASPQNSPEAYENLIGDALNGDPTFFAHWDEVELSWQWVQPILDAFEENLVPLYPYAAGTYGPVESDALLAKDGYHWWFDAKPDPNNAIKEGDQYAYNSNY</sequence>
<evidence type="ECO:0000313" key="9">
    <source>
        <dbReference type="EMBL" id="RKP58336.1"/>
    </source>
</evidence>
<feature type="binding site" evidence="6">
    <location>
        <position position="342"/>
    </location>
    <ligand>
        <name>substrate</name>
    </ligand>
</feature>
<evidence type="ECO:0000256" key="5">
    <source>
        <dbReference type="ARBA" id="ARBA00023277"/>
    </source>
</evidence>
<feature type="binding site" evidence="6">
    <location>
        <position position="180"/>
    </location>
    <ligand>
        <name>substrate</name>
    </ligand>
</feature>
<dbReference type="Pfam" id="PF02781">
    <property type="entry name" value="G6PD_C"/>
    <property type="match status" value="1"/>
</dbReference>
<dbReference type="GO" id="GO:0050661">
    <property type="term" value="F:NADP binding"/>
    <property type="evidence" value="ECO:0007669"/>
    <property type="project" value="UniProtKB-UniRule"/>
</dbReference>
<feature type="binding site" evidence="6">
    <location>
        <position position="150"/>
    </location>
    <ligand>
        <name>NADP(+)</name>
        <dbReference type="ChEBI" id="CHEBI:58349"/>
    </ligand>
</feature>
<comment type="caution">
    <text evidence="9">The sequence shown here is derived from an EMBL/GenBank/DDBJ whole genome shotgun (WGS) entry which is preliminary data.</text>
</comment>
<comment type="pathway">
    <text evidence="1 6">Carbohydrate degradation; pentose phosphate pathway; D-ribulose 5-phosphate from D-glucose 6-phosphate (oxidative stage): step 1/3.</text>
</comment>
<dbReference type="GO" id="GO:0004345">
    <property type="term" value="F:glucose-6-phosphate dehydrogenase activity"/>
    <property type="evidence" value="ECO:0007669"/>
    <property type="project" value="UniProtKB-UniRule"/>
</dbReference>
<evidence type="ECO:0000259" key="8">
    <source>
        <dbReference type="Pfam" id="PF02781"/>
    </source>
</evidence>
<dbReference type="PRINTS" id="PR00079">
    <property type="entry name" value="G6PDHDRGNASE"/>
</dbReference>